<keyword evidence="3" id="KW-1185">Reference proteome</keyword>
<protein>
    <recommendedName>
        <fullName evidence="1">DUF7711 domain-containing protein</fullName>
    </recommendedName>
</protein>
<feature type="domain" description="DUF7711" evidence="1">
    <location>
        <begin position="1"/>
        <end position="196"/>
    </location>
</feature>
<comment type="caution">
    <text evidence="2">The sequence shown here is derived from an EMBL/GenBank/DDBJ whole genome shotgun (WGS) entry which is preliminary data.</text>
</comment>
<evidence type="ECO:0000259" key="1">
    <source>
        <dbReference type="Pfam" id="PF24821"/>
    </source>
</evidence>
<evidence type="ECO:0000313" key="3">
    <source>
        <dbReference type="Proteomes" id="UP000460272"/>
    </source>
</evidence>
<reference evidence="2 3" key="1">
    <citation type="submission" date="2018-11" db="EMBL/GenBank/DDBJ databases">
        <title>Trebonia kvetii gen.nov., sp.nov., a novel acidophilic actinobacterium, and proposal of the new actinobacterial family Treboniaceae fam. nov.</title>
        <authorList>
            <person name="Rapoport D."/>
            <person name="Sagova-Mareckova M."/>
            <person name="Sedlacek I."/>
            <person name="Provaznik J."/>
            <person name="Kralova S."/>
            <person name="Pavlinic D."/>
            <person name="Benes V."/>
            <person name="Kopecky J."/>
        </authorList>
    </citation>
    <scope>NUCLEOTIDE SEQUENCE [LARGE SCALE GENOMIC DNA]</scope>
    <source>
        <strain evidence="2 3">15Tr583</strain>
    </source>
</reference>
<name>A0A6P2C4S2_9ACTN</name>
<proteinExistence type="predicted"/>
<dbReference type="Pfam" id="PF24821">
    <property type="entry name" value="DUF7711"/>
    <property type="match status" value="1"/>
</dbReference>
<dbReference type="EMBL" id="RPFW01000001">
    <property type="protein sequence ID" value="TVZ06419.1"/>
    <property type="molecule type" value="Genomic_DNA"/>
</dbReference>
<dbReference type="RefSeq" id="WP_145851174.1">
    <property type="nucleotide sequence ID" value="NZ_RPFW01000001.1"/>
</dbReference>
<sequence length="213" mass="24644">MRYKRAVEKLRLLAEGCEEIGFWPPWDEPYLLEMYAFGAVLEGADPLDEVQVAGVIRLPAEEVTWGSSPHGTEWLADRLRLSKGGFEYWWRSYLDPVWNHYIRSPVRIWSQDGIEDETLAALAERRFGELRRVVPDPVDERLQLRDDLDAALLHLRQVHGSYWDADWRREHRGMGRNPEHELWEAVEGYLDLISASRPAPQRADTPAEHSGGS</sequence>
<dbReference type="InterPro" id="IPR056128">
    <property type="entry name" value="DUF7711"/>
</dbReference>
<evidence type="ECO:0000313" key="2">
    <source>
        <dbReference type="EMBL" id="TVZ06419.1"/>
    </source>
</evidence>
<accession>A0A6P2C4S2</accession>
<dbReference type="AlphaFoldDB" id="A0A6P2C4S2"/>
<organism evidence="2 3">
    <name type="scientific">Trebonia kvetii</name>
    <dbReference type="NCBI Taxonomy" id="2480626"/>
    <lineage>
        <taxon>Bacteria</taxon>
        <taxon>Bacillati</taxon>
        <taxon>Actinomycetota</taxon>
        <taxon>Actinomycetes</taxon>
        <taxon>Streptosporangiales</taxon>
        <taxon>Treboniaceae</taxon>
        <taxon>Trebonia</taxon>
    </lineage>
</organism>
<gene>
    <name evidence="2" type="ORF">EAS64_03075</name>
</gene>
<dbReference type="Proteomes" id="UP000460272">
    <property type="component" value="Unassembled WGS sequence"/>
</dbReference>
<dbReference type="OrthoDB" id="3529973at2"/>